<evidence type="ECO:0000256" key="7">
    <source>
        <dbReference type="ARBA" id="ARBA00023242"/>
    </source>
</evidence>
<dbReference type="GeneID" id="13444524"/>
<dbReference type="eggNOG" id="KOG4484">
    <property type="taxonomic scope" value="Eukaryota"/>
</dbReference>
<feature type="compositionally biased region" description="Acidic residues" evidence="8">
    <location>
        <begin position="251"/>
        <end position="272"/>
    </location>
</feature>
<evidence type="ECO:0000256" key="1">
    <source>
        <dbReference type="ARBA" id="ARBA00004604"/>
    </source>
</evidence>
<dbReference type="EMBL" id="FR823387">
    <property type="protein sequence ID" value="CBZ51894.1"/>
    <property type="molecule type" value="Genomic_DNA"/>
</dbReference>
<comment type="similarity">
    <text evidence="2">Belongs to the EFG1 family.</text>
</comment>
<dbReference type="Pfam" id="PF10153">
    <property type="entry name" value="Efg1"/>
    <property type="match status" value="1"/>
</dbReference>
<dbReference type="RefSeq" id="XP_003881927.1">
    <property type="nucleotide sequence ID" value="XM_003881878.1"/>
</dbReference>
<evidence type="ECO:0000256" key="2">
    <source>
        <dbReference type="ARBA" id="ARBA00006916"/>
    </source>
</evidence>
<dbReference type="OMA" id="GKHTVFE"/>
<dbReference type="VEuPathDB" id="ToxoDB:NCLIV_016860"/>
<dbReference type="Proteomes" id="UP000007494">
    <property type="component" value="Chromosome VI"/>
</dbReference>
<evidence type="ECO:0000256" key="5">
    <source>
        <dbReference type="ARBA" id="ARBA00022552"/>
    </source>
</evidence>
<evidence type="ECO:0000313" key="9">
    <source>
        <dbReference type="EMBL" id="CBZ51894.1"/>
    </source>
</evidence>
<feature type="compositionally biased region" description="Basic and acidic residues" evidence="8">
    <location>
        <begin position="392"/>
        <end position="409"/>
    </location>
</feature>
<evidence type="ECO:0000313" key="10">
    <source>
        <dbReference type="Proteomes" id="UP000007494"/>
    </source>
</evidence>
<feature type="region of interest" description="Disordered" evidence="8">
    <location>
        <begin position="210"/>
        <end position="418"/>
    </location>
</feature>
<dbReference type="InterPro" id="IPR050786">
    <property type="entry name" value="EFG1_rRNA-proc"/>
</dbReference>
<accession>F0VDV1</accession>
<keyword evidence="10" id="KW-1185">Reference proteome</keyword>
<feature type="compositionally biased region" description="Basic residues" evidence="8">
    <location>
        <begin position="296"/>
        <end position="306"/>
    </location>
</feature>
<dbReference type="GO" id="GO:0000462">
    <property type="term" value="P:maturation of SSU-rRNA from tricistronic rRNA transcript (SSU-rRNA, 5.8S rRNA, LSU-rRNA)"/>
    <property type="evidence" value="ECO:0007669"/>
    <property type="project" value="TreeGrafter"/>
</dbReference>
<dbReference type="PANTHER" id="PTHR33911:SF1">
    <property type="entry name" value="RRNA-PROCESSING PROTEIN EFG1"/>
    <property type="match status" value="1"/>
</dbReference>
<reference evidence="10" key="1">
    <citation type="journal article" date="2012" name="PLoS Pathog.">
        <title>Comparative genomics of the apicomplexan parasites Toxoplasma gondii and Neospora caninum: Coccidia differing in host range and transmission strategy.</title>
        <authorList>
            <person name="Reid A.J."/>
            <person name="Vermont S.J."/>
            <person name="Cotton J.A."/>
            <person name="Harris D."/>
            <person name="Hill-Cawthorne G.A."/>
            <person name="Konen-Waisman S."/>
            <person name="Latham S.M."/>
            <person name="Mourier T."/>
            <person name="Norton R."/>
            <person name="Quail M.A."/>
            <person name="Sanders M."/>
            <person name="Shanmugam D."/>
            <person name="Sohal A."/>
            <person name="Wasmuth J.D."/>
            <person name="Brunk B."/>
            <person name="Grigg M.E."/>
            <person name="Howard J.C."/>
            <person name="Parkinson J."/>
            <person name="Roos D.S."/>
            <person name="Trees A.J."/>
            <person name="Berriman M."/>
            <person name="Pain A."/>
            <person name="Wastling J.M."/>
        </authorList>
    </citation>
    <scope>NUCLEOTIDE SEQUENCE [LARGE SCALE GENOMIC DNA]</scope>
    <source>
        <strain evidence="10">Liverpool</strain>
    </source>
</reference>
<proteinExistence type="inferred from homology"/>
<organism evidence="9 10">
    <name type="scientific">Neospora caninum (strain Liverpool)</name>
    <dbReference type="NCBI Taxonomy" id="572307"/>
    <lineage>
        <taxon>Eukaryota</taxon>
        <taxon>Sar</taxon>
        <taxon>Alveolata</taxon>
        <taxon>Apicomplexa</taxon>
        <taxon>Conoidasida</taxon>
        <taxon>Coccidia</taxon>
        <taxon>Eucoccidiorida</taxon>
        <taxon>Eimeriorina</taxon>
        <taxon>Sarcocystidae</taxon>
        <taxon>Neospora</taxon>
    </lineage>
</organism>
<evidence type="ECO:0000256" key="8">
    <source>
        <dbReference type="SAM" id="MobiDB-lite"/>
    </source>
</evidence>
<gene>
    <name evidence="9" type="ORF">NCLIV_016860</name>
</gene>
<evidence type="ECO:0000256" key="4">
    <source>
        <dbReference type="ARBA" id="ARBA00019827"/>
    </source>
</evidence>
<keyword evidence="5" id="KW-0698">rRNA processing</keyword>
<name>F0VDV1_NEOCL</name>
<dbReference type="AlphaFoldDB" id="F0VDV1"/>
<feature type="compositionally biased region" description="Polar residues" evidence="8">
    <location>
        <begin position="1"/>
        <end position="11"/>
    </location>
</feature>
<sequence>MQMGHPQQTASGGPGGPSDRLKRGKFGGKRGTVPKRGAADKKGRNKTAKAKARDLRRLLLKKREGLPPEVVTRLEEQITSLDSAAVQQKKNEKRKRFLVKRKQLYDKIKFYEGQKVRRKIKAERRILSDLLRRRRDATTNAQDAGTLDASIEEHQRALRKHLDDLNYILRYPADEPYIALFPSGGPASEETEKKREEMRAKIRQKILQERIEDDGEDNAKGGEEDNFLVAEKPAGPRPTPVLFDSDGCVVTDDEEDAEDAFAEAPDWVDGEDASAAGRGRQTTTRGAFRGGLAERKRGRSFHAHQHGSREGGFHERGDGTQAGARGRRETFSREQKRGPSRDGDRRSPLHSGRGRASIPGSREIRAESKAPRHEASEKRKREVSSQGTDGATESRQEGRERRDEKRAGKQIEQIGLSKRFAGIGKHTVFESDSE</sequence>
<evidence type="ECO:0000256" key="6">
    <source>
        <dbReference type="ARBA" id="ARBA00023054"/>
    </source>
</evidence>
<dbReference type="InParanoid" id="F0VDV1"/>
<protein>
    <recommendedName>
        <fullName evidence="3">rRNA-processing protein EFG1</fullName>
    </recommendedName>
    <alternativeName>
        <fullName evidence="4">rRNA-processing protein efg1</fullName>
    </alternativeName>
</protein>
<keyword evidence="7" id="KW-0539">Nucleus</keyword>
<feature type="compositionally biased region" description="Basic and acidic residues" evidence="8">
    <location>
        <begin position="362"/>
        <end position="383"/>
    </location>
</feature>
<evidence type="ECO:0000256" key="3">
    <source>
        <dbReference type="ARBA" id="ARBA00018689"/>
    </source>
</evidence>
<feature type="region of interest" description="Disordered" evidence="8">
    <location>
        <begin position="1"/>
        <end position="54"/>
    </location>
</feature>
<feature type="compositionally biased region" description="Basic and acidic residues" evidence="8">
    <location>
        <begin position="307"/>
        <end position="318"/>
    </location>
</feature>
<feature type="compositionally biased region" description="Basic and acidic residues" evidence="8">
    <location>
        <begin position="326"/>
        <end position="347"/>
    </location>
</feature>
<dbReference type="OrthoDB" id="332546at2759"/>
<keyword evidence="6" id="KW-0175">Coiled coil</keyword>
<comment type="subcellular location">
    <subcellularLocation>
        <location evidence="1">Nucleus</location>
        <location evidence="1">Nucleolus</location>
    </subcellularLocation>
</comment>
<dbReference type="GO" id="GO:0030688">
    <property type="term" value="C:preribosome, small subunit precursor"/>
    <property type="evidence" value="ECO:0007669"/>
    <property type="project" value="TreeGrafter"/>
</dbReference>
<dbReference type="InterPro" id="IPR019310">
    <property type="entry name" value="Efg1"/>
</dbReference>
<dbReference type="PANTHER" id="PTHR33911">
    <property type="entry name" value="RRNA-PROCESSING PROTEIN EFG1"/>
    <property type="match status" value="1"/>
</dbReference>
<dbReference type="GO" id="GO:0005730">
    <property type="term" value="C:nucleolus"/>
    <property type="evidence" value="ECO:0007669"/>
    <property type="project" value="UniProtKB-SubCell"/>
</dbReference>